<dbReference type="Pfam" id="PF09837">
    <property type="entry name" value="DUF2064"/>
    <property type="match status" value="1"/>
</dbReference>
<evidence type="ECO:0000313" key="1">
    <source>
        <dbReference type="EMBL" id="QEM83901.1"/>
    </source>
</evidence>
<dbReference type="PANTHER" id="PTHR36529">
    <property type="entry name" value="SLL1095 PROTEIN"/>
    <property type="match status" value="1"/>
</dbReference>
<protein>
    <submittedName>
        <fullName evidence="1">TIGR04282 family arsenosugar biosynthesis glycosyltransferase</fullName>
    </submittedName>
</protein>
<name>A0A5C1NMH0_9GAMM</name>
<dbReference type="KEGG" id="hbh:E4T21_03895"/>
<dbReference type="OrthoDB" id="9798250at2"/>
<reference evidence="1" key="1">
    <citation type="submission" date="2021-02" db="EMBL/GenBank/DDBJ databases">
        <title>Strain Y2R2, a novel species of the genus Halomonas.</title>
        <authorList>
            <person name="Huang H."/>
        </authorList>
    </citation>
    <scope>NUCLEOTIDE SEQUENCE</scope>
    <source>
        <strain evidence="1">Y2R2</strain>
    </source>
</reference>
<gene>
    <name evidence="1" type="ORF">E4T21_03895</name>
</gene>
<dbReference type="GO" id="GO:0016740">
    <property type="term" value="F:transferase activity"/>
    <property type="evidence" value="ECO:0007669"/>
    <property type="project" value="UniProtKB-KW"/>
</dbReference>
<dbReference type="EMBL" id="CP038437">
    <property type="protein sequence ID" value="QEM83901.1"/>
    <property type="molecule type" value="Genomic_DNA"/>
</dbReference>
<accession>A0A5C1NMH0</accession>
<dbReference type="Gene3D" id="3.90.550.10">
    <property type="entry name" value="Spore Coat Polysaccharide Biosynthesis Protein SpsA, Chain A"/>
    <property type="match status" value="1"/>
</dbReference>
<keyword evidence="2" id="KW-1185">Reference proteome</keyword>
<dbReference type="InterPro" id="IPR029044">
    <property type="entry name" value="Nucleotide-diphossugar_trans"/>
</dbReference>
<dbReference type="Proteomes" id="UP000324285">
    <property type="component" value="Chromosome"/>
</dbReference>
<dbReference type="AlphaFoldDB" id="A0A5C1NMH0"/>
<evidence type="ECO:0000313" key="2">
    <source>
        <dbReference type="Proteomes" id="UP000324285"/>
    </source>
</evidence>
<organism evidence="1 2">
    <name type="scientific">Halomonas binhaiensis</name>
    <dbReference type="NCBI Taxonomy" id="2562282"/>
    <lineage>
        <taxon>Bacteria</taxon>
        <taxon>Pseudomonadati</taxon>
        <taxon>Pseudomonadota</taxon>
        <taxon>Gammaproteobacteria</taxon>
        <taxon>Oceanospirillales</taxon>
        <taxon>Halomonadaceae</taxon>
        <taxon>Halomonas</taxon>
    </lineage>
</organism>
<dbReference type="SUPFAM" id="SSF53448">
    <property type="entry name" value="Nucleotide-diphospho-sugar transferases"/>
    <property type="match status" value="1"/>
</dbReference>
<dbReference type="NCBIfam" id="TIGR04282">
    <property type="entry name" value="glyco_like_cofC"/>
    <property type="match status" value="1"/>
</dbReference>
<dbReference type="PANTHER" id="PTHR36529:SF1">
    <property type="entry name" value="GLYCOSYLTRANSFERASE"/>
    <property type="match status" value="1"/>
</dbReference>
<proteinExistence type="predicted"/>
<dbReference type="RefSeq" id="WP_149287022.1">
    <property type="nucleotide sequence ID" value="NZ_CP038437.2"/>
</dbReference>
<dbReference type="InterPro" id="IPR018641">
    <property type="entry name" value="Trfase_1_rSAM/seldom-assoc"/>
</dbReference>
<sequence>MYDDRISAVPSSTQGNFPLAILAKAPLPGKAKTRMIPALGAEGAARLQARLIQLTLATALESTPAANITLWTALDHQHPLFLSLADTYGITLRAQPSGDLGTRMHHALQCMKKPGLLIGTDCPALCRNMLILCFQQLNHVDSVFLPAMDGGYALVGVRNTDLELFSDISWGTSRVMAQTRDRLARLGWSLSCPAKVRDLDTPEDLMHLTNKELNSLEISL</sequence>